<organism evidence="1">
    <name type="scientific">Anguilla anguilla</name>
    <name type="common">European freshwater eel</name>
    <name type="synonym">Muraena anguilla</name>
    <dbReference type="NCBI Taxonomy" id="7936"/>
    <lineage>
        <taxon>Eukaryota</taxon>
        <taxon>Metazoa</taxon>
        <taxon>Chordata</taxon>
        <taxon>Craniata</taxon>
        <taxon>Vertebrata</taxon>
        <taxon>Euteleostomi</taxon>
        <taxon>Actinopterygii</taxon>
        <taxon>Neopterygii</taxon>
        <taxon>Teleostei</taxon>
        <taxon>Anguilliformes</taxon>
        <taxon>Anguillidae</taxon>
        <taxon>Anguilla</taxon>
    </lineage>
</organism>
<dbReference type="AlphaFoldDB" id="A0A0E9QKB9"/>
<dbReference type="EMBL" id="GBXM01092034">
    <property type="protein sequence ID" value="JAH16543.1"/>
    <property type="molecule type" value="Transcribed_RNA"/>
</dbReference>
<evidence type="ECO:0000313" key="1">
    <source>
        <dbReference type="EMBL" id="JAH16543.1"/>
    </source>
</evidence>
<reference evidence="1" key="2">
    <citation type="journal article" date="2015" name="Fish Shellfish Immunol.">
        <title>Early steps in the European eel (Anguilla anguilla)-Vibrio vulnificus interaction in the gills: Role of the RtxA13 toxin.</title>
        <authorList>
            <person name="Callol A."/>
            <person name="Pajuelo D."/>
            <person name="Ebbesson L."/>
            <person name="Teles M."/>
            <person name="MacKenzie S."/>
            <person name="Amaro C."/>
        </authorList>
    </citation>
    <scope>NUCLEOTIDE SEQUENCE</scope>
</reference>
<name>A0A0E9QKB9_ANGAN</name>
<accession>A0A0E9QKB9</accession>
<protein>
    <submittedName>
        <fullName evidence="1">Uncharacterized protein</fullName>
    </submittedName>
</protein>
<proteinExistence type="predicted"/>
<reference evidence="1" key="1">
    <citation type="submission" date="2014-11" db="EMBL/GenBank/DDBJ databases">
        <authorList>
            <person name="Amaro Gonzalez C."/>
        </authorList>
    </citation>
    <scope>NUCLEOTIDE SEQUENCE</scope>
</reference>
<sequence>MIQTQRQTTELDPIPLNQLSYFYYFSTIWDQTH</sequence>